<dbReference type="PANTHER" id="PTHR31907">
    <property type="entry name" value="MLP-LIKE PROTEIN 423"/>
    <property type="match status" value="1"/>
</dbReference>
<keyword evidence="3" id="KW-1185">Reference proteome</keyword>
<dbReference type="SUPFAM" id="SSF55961">
    <property type="entry name" value="Bet v1-like"/>
    <property type="match status" value="2"/>
</dbReference>
<evidence type="ECO:0000313" key="3">
    <source>
        <dbReference type="Proteomes" id="UP000237347"/>
    </source>
</evidence>
<organism evidence="2 3">
    <name type="scientific">Quercus suber</name>
    <name type="common">Cork oak</name>
    <dbReference type="NCBI Taxonomy" id="58331"/>
    <lineage>
        <taxon>Eukaryota</taxon>
        <taxon>Viridiplantae</taxon>
        <taxon>Streptophyta</taxon>
        <taxon>Embryophyta</taxon>
        <taxon>Tracheophyta</taxon>
        <taxon>Spermatophyta</taxon>
        <taxon>Magnoliopsida</taxon>
        <taxon>eudicotyledons</taxon>
        <taxon>Gunneridae</taxon>
        <taxon>Pentapetalae</taxon>
        <taxon>rosids</taxon>
        <taxon>fabids</taxon>
        <taxon>Fagales</taxon>
        <taxon>Fagaceae</taxon>
        <taxon>Quercus</taxon>
    </lineage>
</organism>
<dbReference type="Gene3D" id="3.30.530.20">
    <property type="match status" value="2"/>
</dbReference>
<evidence type="ECO:0000259" key="1">
    <source>
        <dbReference type="SMART" id="SM01037"/>
    </source>
</evidence>
<dbReference type="AlphaFoldDB" id="A0AAW0L130"/>
<reference evidence="2 3" key="1">
    <citation type="journal article" date="2018" name="Sci. Data">
        <title>The draft genome sequence of cork oak.</title>
        <authorList>
            <person name="Ramos A.M."/>
            <person name="Usie A."/>
            <person name="Barbosa P."/>
            <person name="Barros P.M."/>
            <person name="Capote T."/>
            <person name="Chaves I."/>
            <person name="Simoes F."/>
            <person name="Abreu I."/>
            <person name="Carrasquinho I."/>
            <person name="Faro C."/>
            <person name="Guimaraes J.B."/>
            <person name="Mendonca D."/>
            <person name="Nobrega F."/>
            <person name="Rodrigues L."/>
            <person name="Saibo N.J.M."/>
            <person name="Varela M.C."/>
            <person name="Egas C."/>
            <person name="Matos J."/>
            <person name="Miguel C.M."/>
            <person name="Oliveira M.M."/>
            <person name="Ricardo C.P."/>
            <person name="Goncalves S."/>
        </authorList>
    </citation>
    <scope>NUCLEOTIDE SEQUENCE [LARGE SCALE GENOMIC DNA]</scope>
    <source>
        <strain evidence="3">cv. HL8</strain>
    </source>
</reference>
<sequence length="232" mass="26387">MRSMKGEVVLNNPAEKAWEMYKDNEVISKINPEMLAQAEYIQGDGSPGMVDAAISNYVKESTEKIEKVEMGQSVKYRAIGGDLRRMYDPYRVTFSFIPVEGKENEMCLAEGKAEFKPLTPETPSPLKARDAALGFLKWFENNYVKESTEKIEKVEMGQSVKYRAIGGDLRRMYDPYRVTFSFIPVEGKENEMCLAEGKAEFESLTPETPPPLKARDAALGFLKWFEKFELTC</sequence>
<protein>
    <recommendedName>
        <fullName evidence="1">Bet v I/Major latex protein domain-containing protein</fullName>
    </recommendedName>
</protein>
<feature type="domain" description="Bet v I/Major latex protein" evidence="1">
    <location>
        <begin position="3"/>
        <end position="146"/>
    </location>
</feature>
<comment type="caution">
    <text evidence="2">The sequence shown here is derived from an EMBL/GenBank/DDBJ whole genome shotgun (WGS) entry which is preliminary data.</text>
</comment>
<dbReference type="InterPro" id="IPR023393">
    <property type="entry name" value="START-like_dom_sf"/>
</dbReference>
<dbReference type="Pfam" id="PF00407">
    <property type="entry name" value="Bet_v_1"/>
    <property type="match status" value="2"/>
</dbReference>
<evidence type="ECO:0000313" key="2">
    <source>
        <dbReference type="EMBL" id="KAK7845062.1"/>
    </source>
</evidence>
<proteinExistence type="predicted"/>
<name>A0AAW0L130_QUESU</name>
<accession>A0AAW0L130</accession>
<dbReference type="InterPro" id="IPR051761">
    <property type="entry name" value="MLP-like_ligand-binding"/>
</dbReference>
<dbReference type="EMBL" id="PKMF04000175">
    <property type="protein sequence ID" value="KAK7845062.1"/>
    <property type="molecule type" value="Genomic_DNA"/>
</dbReference>
<gene>
    <name evidence="2" type="ORF">CFP56_010024</name>
</gene>
<dbReference type="SMART" id="SM01037">
    <property type="entry name" value="Bet_v_1"/>
    <property type="match status" value="1"/>
</dbReference>
<dbReference type="Proteomes" id="UP000237347">
    <property type="component" value="Unassembled WGS sequence"/>
</dbReference>
<dbReference type="GO" id="GO:0006952">
    <property type="term" value="P:defense response"/>
    <property type="evidence" value="ECO:0007669"/>
    <property type="project" value="InterPro"/>
</dbReference>
<dbReference type="InterPro" id="IPR000916">
    <property type="entry name" value="Bet_v_I/MLP"/>
</dbReference>